<evidence type="ECO:0000313" key="4">
    <source>
        <dbReference type="Proteomes" id="UP000663203"/>
    </source>
</evidence>
<dbReference type="PROSITE" id="PS00028">
    <property type="entry name" value="ZINC_FINGER_C2H2_1"/>
    <property type="match status" value="1"/>
</dbReference>
<proteinExistence type="predicted"/>
<evidence type="ECO:0000313" key="3">
    <source>
        <dbReference type="EMBL" id="QSW99190.1"/>
    </source>
</evidence>
<dbReference type="GeneID" id="63189181"/>
<feature type="transmembrane region" description="Helical" evidence="1">
    <location>
        <begin position="84"/>
        <end position="104"/>
    </location>
</feature>
<keyword evidence="1" id="KW-0472">Membrane</keyword>
<dbReference type="Proteomes" id="UP000663203">
    <property type="component" value="Chromosome"/>
</dbReference>
<keyword evidence="1" id="KW-1133">Transmembrane helix</keyword>
<reference evidence="3 4" key="1">
    <citation type="submission" date="2021-03" db="EMBL/GenBank/DDBJ databases">
        <title>Haloterrigena longa sp. nov. and Haloterrigena limicola sp. nov., extremely halophilic archaea isolated from a salt lake.</title>
        <authorList>
            <person name="Henglin C."/>
        </authorList>
    </citation>
    <scope>NUCLEOTIDE SEQUENCE [LARGE SCALE GENOMIC DNA]</scope>
    <source>
        <strain evidence="3 4">KZCA68</strain>
    </source>
</reference>
<evidence type="ECO:0000259" key="2">
    <source>
        <dbReference type="PROSITE" id="PS00028"/>
    </source>
</evidence>
<keyword evidence="1" id="KW-0812">Transmembrane</keyword>
<protein>
    <recommendedName>
        <fullName evidence="2">C2H2-type domain-containing protein</fullName>
    </recommendedName>
</protein>
<dbReference type="AlphaFoldDB" id="A0A8A2VEQ1"/>
<gene>
    <name evidence="3" type="ORF">J0X25_17710</name>
</gene>
<organism evidence="3 4">
    <name type="scientific">Haloterrigena alkaliphila</name>
    <dbReference type="NCBI Taxonomy" id="2816475"/>
    <lineage>
        <taxon>Archaea</taxon>
        <taxon>Methanobacteriati</taxon>
        <taxon>Methanobacteriota</taxon>
        <taxon>Stenosarchaea group</taxon>
        <taxon>Halobacteria</taxon>
        <taxon>Halobacteriales</taxon>
        <taxon>Natrialbaceae</taxon>
        <taxon>Haloterrigena</taxon>
    </lineage>
</organism>
<evidence type="ECO:0000256" key="1">
    <source>
        <dbReference type="SAM" id="Phobius"/>
    </source>
</evidence>
<dbReference type="EMBL" id="CP071462">
    <property type="protein sequence ID" value="QSW99190.1"/>
    <property type="molecule type" value="Genomic_DNA"/>
</dbReference>
<dbReference type="Pfam" id="PF24166">
    <property type="entry name" value="DUF7410"/>
    <property type="match status" value="1"/>
</dbReference>
<dbReference type="RefSeq" id="WP_207288798.1">
    <property type="nucleotide sequence ID" value="NZ_CP071462.1"/>
</dbReference>
<accession>A0A8A2VEQ1</accession>
<sequence>MTAGRLADVELSAEDVTSHEYDVPDGETSAETCPHCGRPFRSERYATFHLGVEHPDELTADQQAAFEDERDDEEYDLFTFHVKAAVTVFLTYFMFVFLYALVWAG</sequence>
<dbReference type="KEGG" id="hakz:J0X25_17710"/>
<dbReference type="InterPro" id="IPR013087">
    <property type="entry name" value="Znf_C2H2_type"/>
</dbReference>
<feature type="domain" description="C2H2-type" evidence="2">
    <location>
        <begin position="33"/>
        <end position="54"/>
    </location>
</feature>
<dbReference type="InterPro" id="IPR055833">
    <property type="entry name" value="DUF7410"/>
</dbReference>
<name>A0A8A2VEQ1_9EURY</name>
<keyword evidence="4" id="KW-1185">Reference proteome</keyword>